<feature type="region of interest" description="Disordered" evidence="1">
    <location>
        <begin position="1"/>
        <end position="53"/>
    </location>
</feature>
<evidence type="ECO:0008006" key="6">
    <source>
        <dbReference type="Google" id="ProtNLM"/>
    </source>
</evidence>
<organism evidence="4 5">
    <name type="scientific">Nocardioides alpinus</name>
    <dbReference type="NCBI Taxonomy" id="748909"/>
    <lineage>
        <taxon>Bacteria</taxon>
        <taxon>Bacillati</taxon>
        <taxon>Actinomycetota</taxon>
        <taxon>Actinomycetes</taxon>
        <taxon>Propionibacteriales</taxon>
        <taxon>Nocardioidaceae</taxon>
        <taxon>Nocardioides</taxon>
    </lineage>
</organism>
<evidence type="ECO:0000259" key="2">
    <source>
        <dbReference type="Pfam" id="PF21374"/>
    </source>
</evidence>
<dbReference type="EMBL" id="FOKC01000002">
    <property type="protein sequence ID" value="SFB00308.1"/>
    <property type="molecule type" value="Genomic_DNA"/>
</dbReference>
<dbReference type="Proteomes" id="UP000199113">
    <property type="component" value="Unassembled WGS sequence"/>
</dbReference>
<dbReference type="STRING" id="748909.SAMN05192575_102408"/>
<evidence type="ECO:0000313" key="4">
    <source>
        <dbReference type="EMBL" id="SFB00308.1"/>
    </source>
</evidence>
<proteinExistence type="predicted"/>
<gene>
    <name evidence="4" type="ORF">SAMN05192575_102408</name>
</gene>
<dbReference type="AlphaFoldDB" id="A0A1I0XJA2"/>
<dbReference type="GO" id="GO:0030247">
    <property type="term" value="F:polysaccharide binding"/>
    <property type="evidence" value="ECO:0007669"/>
    <property type="project" value="InterPro"/>
</dbReference>
<protein>
    <recommendedName>
        <fullName evidence="6">Glycosyl transferases group 1</fullName>
    </recommendedName>
</protein>
<evidence type="ECO:0000313" key="5">
    <source>
        <dbReference type="Proteomes" id="UP000199113"/>
    </source>
</evidence>
<name>A0A1I0XJA2_9ACTN</name>
<sequence length="645" mass="71181">MASIAHRELPAPRRAANRDGRDPRYAPEHHTHATRHGTDHDTDDVTSHVTRGTTKLATTERTIQHRELSDADLLRESDLFDEAFYLEQNPRLGAQGKDPVTHYLTRGGFNGKDPSAAFSSRAYLKRNPEVAAARINPLVHYLRVGRAEGRSMNPLADDVALIVDSGLFDADYYRHFHPDLPEDADLVRHYLRFGARRGDDPSELFSTTGYQRQNADVAKSGANPLLHYLAFGRHEGRIAPRGKLREPYFDSLFAQQWAHLAPLPVAHLPSVGPRVTVLTDSVGPSSLFGGVGTSIVLAILLANRFGATLRIATRTEAPDPSVVTTLERAAGVRLEGALETAYVPVGGDQELAVADDEILMTTSWWTTRATLGSTVDRSRVLYLLQEDERMFYAFGDERLMCSETLDERGFTVVVNTQRLLDHLGSAGHYPHLADEAIALTPAFPGGLPREGADLGARPEGRRRLFFYSRPENARNLFWRGGTVLSRAVEQGLLDPDEWELHLVGRRTPDLTFPRDTKPLVVEGLDWLAYQDLVRTIDAALVLMDTPHPSYPPLDLAAAGVPVLTNTHGSKQDLSDYSANILTAPSTVDGLLEGMARLLALSDDRAQRAANVRADGIERDWNVSLAPTVDALVERFAGVMRSDDVR</sequence>
<dbReference type="Pfam" id="PF22772">
    <property type="entry name" value="WsaF_C"/>
    <property type="match status" value="1"/>
</dbReference>
<dbReference type="InterPro" id="IPR048510">
    <property type="entry name" value="WsaF_N"/>
</dbReference>
<evidence type="ECO:0000256" key="1">
    <source>
        <dbReference type="SAM" id="MobiDB-lite"/>
    </source>
</evidence>
<evidence type="ECO:0000259" key="3">
    <source>
        <dbReference type="Pfam" id="PF22772"/>
    </source>
</evidence>
<dbReference type="InterPro" id="IPR055050">
    <property type="entry name" value="WsaF_C"/>
</dbReference>
<reference evidence="4" key="1">
    <citation type="submission" date="2016-10" db="EMBL/GenBank/DDBJ databases">
        <authorList>
            <person name="de Groot N.N."/>
        </authorList>
    </citation>
    <scope>NUCLEOTIDE SEQUENCE [LARGE SCALE GENOMIC DNA]</scope>
    <source>
        <strain evidence="4">CGMCC 1.10697</strain>
    </source>
</reference>
<dbReference type="Gene3D" id="3.40.50.2000">
    <property type="entry name" value="Glycogen Phosphorylase B"/>
    <property type="match status" value="1"/>
</dbReference>
<accession>A0A1I0XJA2</accession>
<dbReference type="SUPFAM" id="SSF53756">
    <property type="entry name" value="UDP-Glycosyltransferase/glycogen phosphorylase"/>
    <property type="match status" value="1"/>
</dbReference>
<feature type="compositionally biased region" description="Basic and acidic residues" evidence="1">
    <location>
        <begin position="1"/>
        <end position="46"/>
    </location>
</feature>
<feature type="domain" description="WsaF N-terminal" evidence="2">
    <location>
        <begin position="274"/>
        <end position="408"/>
    </location>
</feature>
<dbReference type="Gene3D" id="3.40.50.11090">
    <property type="match status" value="1"/>
</dbReference>
<feature type="domain" description="WsaF C-terminal" evidence="3">
    <location>
        <begin position="462"/>
        <end position="594"/>
    </location>
</feature>
<dbReference type="Pfam" id="PF21374">
    <property type="entry name" value="WsaF_N"/>
    <property type="match status" value="1"/>
</dbReference>